<dbReference type="PANTHER" id="PTHR43792">
    <property type="entry name" value="GNAT FAMILY, PUTATIVE (AFU_ORTHOLOGUE AFUA_3G00765)-RELATED-RELATED"/>
    <property type="match status" value="1"/>
</dbReference>
<comment type="caution">
    <text evidence="2">The sequence shown here is derived from an EMBL/GenBank/DDBJ whole genome shotgun (WGS) entry which is preliminary data.</text>
</comment>
<evidence type="ECO:0000313" key="2">
    <source>
        <dbReference type="EMBL" id="KKZ12676.1"/>
    </source>
</evidence>
<dbReference type="Pfam" id="PF13302">
    <property type="entry name" value="Acetyltransf_3"/>
    <property type="match status" value="1"/>
</dbReference>
<dbReference type="PATRIC" id="fig|1604020.3.peg.2467"/>
<evidence type="ECO:0000313" key="3">
    <source>
        <dbReference type="Proteomes" id="UP000035067"/>
    </source>
</evidence>
<proteinExistence type="predicted"/>
<feature type="domain" description="N-acetyltransferase" evidence="1">
    <location>
        <begin position="37"/>
        <end position="177"/>
    </location>
</feature>
<dbReference type="PROSITE" id="PS51186">
    <property type="entry name" value="GNAT"/>
    <property type="match status" value="1"/>
</dbReference>
<dbReference type="InterPro" id="IPR051531">
    <property type="entry name" value="N-acetyltransferase"/>
</dbReference>
<dbReference type="Proteomes" id="UP000035067">
    <property type="component" value="Unassembled WGS sequence"/>
</dbReference>
<dbReference type="Gene3D" id="3.40.630.30">
    <property type="match status" value="1"/>
</dbReference>
<gene>
    <name evidence="2" type="ORF">TE42_03490</name>
</gene>
<sequence length="177" mass="19532">MGPAAALARRITAQIPILETARLWLRAPHITDFQIYAQIACSQRAQFMNGPMTREEAWDDFARICSTWLWRGHGAWVMAQKADGDPLGVVLLGFEPGDQDPELGITLIQAAEGQGLALEAAQAARDYAFRALEFPRLVSYVSPDNTRCIGLMEALGAQREPTLLDGSLVYRHTPPLE</sequence>
<dbReference type="GO" id="GO:0016747">
    <property type="term" value="F:acyltransferase activity, transferring groups other than amino-acyl groups"/>
    <property type="evidence" value="ECO:0007669"/>
    <property type="project" value="InterPro"/>
</dbReference>
<protein>
    <recommendedName>
        <fullName evidence="1">N-acetyltransferase domain-containing protein</fullName>
    </recommendedName>
</protein>
<accession>A0A0G2HMT7</accession>
<reference evidence="2 3" key="1">
    <citation type="submission" date="2015-01" db="EMBL/GenBank/DDBJ databases">
        <title>Lifestyle Evolution in Cyanobacterial Symbionts of Sponges.</title>
        <authorList>
            <person name="Burgsdorf I."/>
            <person name="Slaby B.M."/>
            <person name="Handley K.M."/>
            <person name="Haber M."/>
            <person name="Blom J."/>
            <person name="Marshall C.W."/>
            <person name="Gilbert J.A."/>
            <person name="Hentschel U."/>
            <person name="Steindler L."/>
        </authorList>
    </citation>
    <scope>NUCLEOTIDE SEQUENCE [LARGE SCALE GENOMIC DNA]</scope>
    <source>
        <strain evidence="2">SP3</strain>
    </source>
</reference>
<dbReference type="InterPro" id="IPR016181">
    <property type="entry name" value="Acyl_CoA_acyltransferase"/>
</dbReference>
<name>A0A0G2HMT7_9SYNE</name>
<dbReference type="InterPro" id="IPR000182">
    <property type="entry name" value="GNAT_dom"/>
</dbReference>
<organism evidence="2 3">
    <name type="scientific">Candidatus Synechococcus spongiarum SP3</name>
    <dbReference type="NCBI Taxonomy" id="1604020"/>
    <lineage>
        <taxon>Bacteria</taxon>
        <taxon>Bacillati</taxon>
        <taxon>Cyanobacteriota</taxon>
        <taxon>Cyanophyceae</taxon>
        <taxon>Synechococcales</taxon>
        <taxon>Synechococcaceae</taxon>
        <taxon>Synechococcus</taxon>
    </lineage>
</organism>
<evidence type="ECO:0000259" key="1">
    <source>
        <dbReference type="PROSITE" id="PS51186"/>
    </source>
</evidence>
<dbReference type="SUPFAM" id="SSF55729">
    <property type="entry name" value="Acyl-CoA N-acyltransferases (Nat)"/>
    <property type="match status" value="1"/>
</dbReference>
<dbReference type="EMBL" id="JXQG01000014">
    <property type="protein sequence ID" value="KKZ12676.1"/>
    <property type="molecule type" value="Genomic_DNA"/>
</dbReference>
<dbReference type="PANTHER" id="PTHR43792:SF1">
    <property type="entry name" value="N-ACETYLTRANSFERASE DOMAIN-CONTAINING PROTEIN"/>
    <property type="match status" value="1"/>
</dbReference>
<dbReference type="AlphaFoldDB" id="A0A0G2HMT7"/>